<proteinExistence type="predicted"/>
<reference evidence="1 3" key="2">
    <citation type="journal article" date="2018" name="Plant J.">
        <title>The Physcomitrella patens chromosome-scale assembly reveals moss genome structure and evolution.</title>
        <authorList>
            <person name="Lang D."/>
            <person name="Ullrich K.K."/>
            <person name="Murat F."/>
            <person name="Fuchs J."/>
            <person name="Jenkins J."/>
            <person name="Haas F.B."/>
            <person name="Piednoel M."/>
            <person name="Gundlach H."/>
            <person name="Van Bel M."/>
            <person name="Meyberg R."/>
            <person name="Vives C."/>
            <person name="Morata J."/>
            <person name="Symeonidi A."/>
            <person name="Hiss M."/>
            <person name="Muchero W."/>
            <person name="Kamisugi Y."/>
            <person name="Saleh O."/>
            <person name="Blanc G."/>
            <person name="Decker E.L."/>
            <person name="van Gessel N."/>
            <person name="Grimwood J."/>
            <person name="Hayes R.D."/>
            <person name="Graham S.W."/>
            <person name="Gunter L.E."/>
            <person name="McDaniel S.F."/>
            <person name="Hoernstein S.N.W."/>
            <person name="Larsson A."/>
            <person name="Li F.W."/>
            <person name="Perroud P.F."/>
            <person name="Phillips J."/>
            <person name="Ranjan P."/>
            <person name="Rokshar D.S."/>
            <person name="Rothfels C.J."/>
            <person name="Schneider L."/>
            <person name="Shu S."/>
            <person name="Stevenson D.W."/>
            <person name="Thummler F."/>
            <person name="Tillich M."/>
            <person name="Villarreal Aguilar J.C."/>
            <person name="Widiez T."/>
            <person name="Wong G.K."/>
            <person name="Wymore A."/>
            <person name="Zhang Y."/>
            <person name="Zimmer A.D."/>
            <person name="Quatrano R.S."/>
            <person name="Mayer K.F.X."/>
            <person name="Goodstein D."/>
            <person name="Casacuberta J.M."/>
            <person name="Vandepoele K."/>
            <person name="Reski R."/>
            <person name="Cuming A.C."/>
            <person name="Tuskan G.A."/>
            <person name="Maumus F."/>
            <person name="Salse J."/>
            <person name="Schmutz J."/>
            <person name="Rensing S.A."/>
        </authorList>
    </citation>
    <scope>NUCLEOTIDE SEQUENCE [LARGE SCALE GENOMIC DNA]</scope>
    <source>
        <strain evidence="2 3">cv. Gransden 2004</strain>
    </source>
</reference>
<dbReference type="EnsemblPlants" id="Pp3c9_13820V3.2">
    <property type="protein sequence ID" value="Pp3c9_13820V3.2"/>
    <property type="gene ID" value="Pp3c9_13820"/>
</dbReference>
<protein>
    <submittedName>
        <fullName evidence="1 2">Uncharacterized protein</fullName>
    </submittedName>
</protein>
<evidence type="ECO:0000313" key="3">
    <source>
        <dbReference type="Proteomes" id="UP000006727"/>
    </source>
</evidence>
<dbReference type="Proteomes" id="UP000006727">
    <property type="component" value="Chromosome 9"/>
</dbReference>
<dbReference type="PaxDb" id="3218-PP1S29_69V6.1"/>
<evidence type="ECO:0000313" key="1">
    <source>
        <dbReference type="EMBL" id="PNR48198.1"/>
    </source>
</evidence>
<dbReference type="GeneID" id="112287076"/>
<accession>A0A2K1K348</accession>
<reference evidence="2" key="3">
    <citation type="submission" date="2020-12" db="UniProtKB">
        <authorList>
            <consortium name="EnsemblPlants"/>
        </authorList>
    </citation>
    <scope>IDENTIFICATION</scope>
</reference>
<evidence type="ECO:0000313" key="2">
    <source>
        <dbReference type="EnsemblPlants" id="Pp3c9_13820V3.1"/>
    </source>
</evidence>
<gene>
    <name evidence="2" type="primary">LOC112287076</name>
    <name evidence="1" type="ORF">PHYPA_012673</name>
</gene>
<dbReference type="AlphaFoldDB" id="A0A2K1K348"/>
<organism evidence="1">
    <name type="scientific">Physcomitrium patens</name>
    <name type="common">Spreading-leaved earth moss</name>
    <name type="synonym">Physcomitrella patens</name>
    <dbReference type="NCBI Taxonomy" id="3218"/>
    <lineage>
        <taxon>Eukaryota</taxon>
        <taxon>Viridiplantae</taxon>
        <taxon>Streptophyta</taxon>
        <taxon>Embryophyta</taxon>
        <taxon>Bryophyta</taxon>
        <taxon>Bryophytina</taxon>
        <taxon>Bryopsida</taxon>
        <taxon>Funariidae</taxon>
        <taxon>Funariales</taxon>
        <taxon>Funariaceae</taxon>
        <taxon>Physcomitrium</taxon>
    </lineage>
</organism>
<dbReference type="EnsemblPlants" id="Pp3c9_13820V3.1">
    <property type="protein sequence ID" value="Pp3c9_13820V3.1"/>
    <property type="gene ID" value="Pp3c9_13820"/>
</dbReference>
<name>A0A2K1K348_PHYPA</name>
<dbReference type="RefSeq" id="XP_024385483.1">
    <property type="nucleotide sequence ID" value="XM_024529715.2"/>
</dbReference>
<sequence length="232" mass="26372">MLLNSEQCLLVKMDSLCLPHWVQMCGVEVGVLCHAKHVWYIRGPELFSFGVVQGSCGEMNHRSGDMLRQEERLRLVEEFCADSLQKHLVIVIDLIFLYHKDVVAIKDLNDMFSILKTLMTSLPECATLEHIAISYDGIIFPEYTGWVQAIANMLGRGLALISIVITANVQWINRLLERICESKTPQQLHLQVIGVENNIKYLFPAPTPNPDTGGIKMESLKRLYIRDYLSLT</sequence>
<dbReference type="Gramene" id="Pp3c9_13820V3.2">
    <property type="protein sequence ID" value="Pp3c9_13820V3.2"/>
    <property type="gene ID" value="Pp3c9_13820"/>
</dbReference>
<dbReference type="Gramene" id="Pp3c9_13820V3.1">
    <property type="protein sequence ID" value="Pp3c9_13820V3.1"/>
    <property type="gene ID" value="Pp3c9_13820"/>
</dbReference>
<keyword evidence="3" id="KW-1185">Reference proteome</keyword>
<reference evidence="1 3" key="1">
    <citation type="journal article" date="2008" name="Science">
        <title>The Physcomitrella genome reveals evolutionary insights into the conquest of land by plants.</title>
        <authorList>
            <person name="Rensing S."/>
            <person name="Lang D."/>
            <person name="Zimmer A."/>
            <person name="Terry A."/>
            <person name="Salamov A."/>
            <person name="Shapiro H."/>
            <person name="Nishiyama T."/>
            <person name="Perroud P.-F."/>
            <person name="Lindquist E."/>
            <person name="Kamisugi Y."/>
            <person name="Tanahashi T."/>
            <person name="Sakakibara K."/>
            <person name="Fujita T."/>
            <person name="Oishi K."/>
            <person name="Shin-I T."/>
            <person name="Kuroki Y."/>
            <person name="Toyoda A."/>
            <person name="Suzuki Y."/>
            <person name="Hashimoto A."/>
            <person name="Yamaguchi K."/>
            <person name="Sugano A."/>
            <person name="Kohara Y."/>
            <person name="Fujiyama A."/>
            <person name="Anterola A."/>
            <person name="Aoki S."/>
            <person name="Ashton N."/>
            <person name="Barbazuk W.B."/>
            <person name="Barker E."/>
            <person name="Bennetzen J."/>
            <person name="Bezanilla M."/>
            <person name="Blankenship R."/>
            <person name="Cho S.H."/>
            <person name="Dutcher S."/>
            <person name="Estelle M."/>
            <person name="Fawcett J.A."/>
            <person name="Gundlach H."/>
            <person name="Hanada K."/>
            <person name="Heyl A."/>
            <person name="Hicks K.A."/>
            <person name="Hugh J."/>
            <person name="Lohr M."/>
            <person name="Mayer K."/>
            <person name="Melkozernov A."/>
            <person name="Murata T."/>
            <person name="Nelson D."/>
            <person name="Pils B."/>
            <person name="Prigge M."/>
            <person name="Reiss B."/>
            <person name="Renner T."/>
            <person name="Rombauts S."/>
            <person name="Rushton P."/>
            <person name="Sanderfoot A."/>
            <person name="Schween G."/>
            <person name="Shiu S.-H."/>
            <person name="Stueber K."/>
            <person name="Theodoulou F.L."/>
            <person name="Tu H."/>
            <person name="Van de Peer Y."/>
            <person name="Verrier P.J."/>
            <person name="Waters E."/>
            <person name="Wood A."/>
            <person name="Yang L."/>
            <person name="Cove D."/>
            <person name="Cuming A."/>
            <person name="Hasebe M."/>
            <person name="Lucas S."/>
            <person name="Mishler D.B."/>
            <person name="Reski R."/>
            <person name="Grigoriev I."/>
            <person name="Quatrano R.S."/>
            <person name="Boore J.L."/>
        </authorList>
    </citation>
    <scope>NUCLEOTIDE SEQUENCE [LARGE SCALE GENOMIC DNA]</scope>
    <source>
        <strain evidence="2 3">cv. Gransden 2004</strain>
    </source>
</reference>
<dbReference type="EMBL" id="ABEU02000009">
    <property type="protein sequence ID" value="PNR48198.1"/>
    <property type="molecule type" value="Genomic_DNA"/>
</dbReference>